<feature type="transmembrane region" description="Helical" evidence="5">
    <location>
        <begin position="289"/>
        <end position="309"/>
    </location>
</feature>
<dbReference type="RefSeq" id="XP_031001006.1">
    <property type="nucleotide sequence ID" value="XM_031153987.1"/>
</dbReference>
<comment type="caution">
    <text evidence="6">The sequence shown here is derived from an EMBL/GenBank/DDBJ whole genome shotgun (WGS) entry which is preliminary data.</text>
</comment>
<feature type="transmembrane region" description="Helical" evidence="5">
    <location>
        <begin position="48"/>
        <end position="67"/>
    </location>
</feature>
<feature type="transmembrane region" description="Helical" evidence="5">
    <location>
        <begin position="171"/>
        <end position="193"/>
    </location>
</feature>
<organism evidence="6 7">
    <name type="scientific">Lachnellula hyalina</name>
    <dbReference type="NCBI Taxonomy" id="1316788"/>
    <lineage>
        <taxon>Eukaryota</taxon>
        <taxon>Fungi</taxon>
        <taxon>Dikarya</taxon>
        <taxon>Ascomycota</taxon>
        <taxon>Pezizomycotina</taxon>
        <taxon>Leotiomycetes</taxon>
        <taxon>Helotiales</taxon>
        <taxon>Lachnaceae</taxon>
        <taxon>Lachnellula</taxon>
    </lineage>
</organism>
<keyword evidence="3 5" id="KW-1133">Transmembrane helix</keyword>
<dbReference type="GeneID" id="41989281"/>
<evidence type="ECO:0000313" key="7">
    <source>
        <dbReference type="Proteomes" id="UP000431533"/>
    </source>
</evidence>
<sequence length="400" mass="44143">MSSTILSTTGSSTSTASASATCTSAIPGKYGHVDPSACNAIYSYSPSFAAAILFSGLLLAAVIMHIFQAAKFKKVSERSLNILFTLVLDSNCERQNFCWVIIMGTIWEMASFVLRAISTRKQQDQNFYTYSFLLVTLAPILVNAFDYMLLGRMVHCFLPSQKVFHVPARRFSVYFVWFDVLSFLVQLVGALVLSNTDATAKTIQLGIHIYMGGMGLQLFFIMIFTSLAIAFHREMRQMDKSGVVLRQGWTKMVYALYASLALIAVRIIYRLAEYGPGVSLSNPLPTHEAFFYCLDALPIFLAIAIMNVIHPGHVLVGPDSGFPKLSRAQKKAVKAEKKAAKKAKKAGAKLLGSDYGQEIDLEDGLHHAHAEPQGTGPYAPVEQYHQGYQPYGARVARTDY</sequence>
<keyword evidence="2 5" id="KW-0812">Transmembrane</keyword>
<feature type="transmembrane region" description="Helical" evidence="5">
    <location>
        <begin position="97"/>
        <end position="117"/>
    </location>
</feature>
<dbReference type="Proteomes" id="UP000431533">
    <property type="component" value="Unassembled WGS sequence"/>
</dbReference>
<feature type="transmembrane region" description="Helical" evidence="5">
    <location>
        <begin position="205"/>
        <end position="231"/>
    </location>
</feature>
<name>A0A8H8QT74_9HELO</name>
<protein>
    <submittedName>
        <fullName evidence="6">Protein RTM1</fullName>
    </submittedName>
</protein>
<dbReference type="EMBL" id="QGMH01000313">
    <property type="protein sequence ID" value="TVY22218.1"/>
    <property type="molecule type" value="Genomic_DNA"/>
</dbReference>
<dbReference type="PANTHER" id="PTHR31465">
    <property type="entry name" value="PROTEIN RTA1-RELATED"/>
    <property type="match status" value="1"/>
</dbReference>
<evidence type="ECO:0000256" key="2">
    <source>
        <dbReference type="ARBA" id="ARBA00022692"/>
    </source>
</evidence>
<comment type="subcellular location">
    <subcellularLocation>
        <location evidence="1">Membrane</location>
        <topology evidence="1">Multi-pass membrane protein</topology>
    </subcellularLocation>
</comment>
<dbReference type="PANTHER" id="PTHR31465:SF15">
    <property type="entry name" value="LIPID TRANSPORTER ATNI-RELATED"/>
    <property type="match status" value="1"/>
</dbReference>
<feature type="transmembrane region" description="Helical" evidence="5">
    <location>
        <begin position="252"/>
        <end position="269"/>
    </location>
</feature>
<gene>
    <name evidence="6" type="primary">RTM1_0</name>
    <name evidence="6" type="ORF">LHYA1_G009083</name>
</gene>
<dbReference type="Pfam" id="PF04479">
    <property type="entry name" value="RTA1"/>
    <property type="match status" value="1"/>
</dbReference>
<keyword evidence="4 5" id="KW-0472">Membrane</keyword>
<feature type="transmembrane region" description="Helical" evidence="5">
    <location>
        <begin position="129"/>
        <end position="150"/>
    </location>
</feature>
<evidence type="ECO:0000256" key="3">
    <source>
        <dbReference type="ARBA" id="ARBA00022989"/>
    </source>
</evidence>
<dbReference type="InterPro" id="IPR007568">
    <property type="entry name" value="RTA1"/>
</dbReference>
<proteinExistence type="predicted"/>
<reference evidence="6 7" key="1">
    <citation type="submission" date="2018-05" db="EMBL/GenBank/DDBJ databases">
        <title>Genome sequencing and assembly of the regulated plant pathogen Lachnellula willkommii and related sister species for the development of diagnostic species identification markers.</title>
        <authorList>
            <person name="Giroux E."/>
            <person name="Bilodeau G."/>
        </authorList>
    </citation>
    <scope>NUCLEOTIDE SEQUENCE [LARGE SCALE GENOMIC DNA]</scope>
    <source>
        <strain evidence="6 7">CBS 185.66</strain>
    </source>
</reference>
<evidence type="ECO:0000313" key="6">
    <source>
        <dbReference type="EMBL" id="TVY22218.1"/>
    </source>
</evidence>
<evidence type="ECO:0000256" key="5">
    <source>
        <dbReference type="SAM" id="Phobius"/>
    </source>
</evidence>
<evidence type="ECO:0000256" key="1">
    <source>
        <dbReference type="ARBA" id="ARBA00004141"/>
    </source>
</evidence>
<dbReference type="OrthoDB" id="5384040at2759"/>
<keyword evidence="7" id="KW-1185">Reference proteome</keyword>
<dbReference type="AlphaFoldDB" id="A0A8H8QT74"/>
<accession>A0A8H8QT74</accession>
<evidence type="ECO:0000256" key="4">
    <source>
        <dbReference type="ARBA" id="ARBA00023136"/>
    </source>
</evidence>
<dbReference type="GO" id="GO:0016020">
    <property type="term" value="C:membrane"/>
    <property type="evidence" value="ECO:0007669"/>
    <property type="project" value="UniProtKB-SubCell"/>
</dbReference>